<dbReference type="GO" id="GO:0006281">
    <property type="term" value="P:DNA repair"/>
    <property type="evidence" value="ECO:0007669"/>
    <property type="project" value="UniProtKB-KW"/>
</dbReference>
<accession>A0A7Y0YBP6</accession>
<keyword evidence="3 7" id="KW-0347">Helicase</keyword>
<dbReference type="InterPro" id="IPR027417">
    <property type="entry name" value="P-loop_NTPase"/>
</dbReference>
<name>A0A7Y0YBP6_9ACTO</name>
<evidence type="ECO:0000313" key="8">
    <source>
        <dbReference type="Proteomes" id="UP000553981"/>
    </source>
</evidence>
<dbReference type="Gene3D" id="3.40.50.300">
    <property type="entry name" value="P-loop containing nucleotide triphosphate hydrolases"/>
    <property type="match status" value="2"/>
</dbReference>
<evidence type="ECO:0000256" key="5">
    <source>
        <dbReference type="ARBA" id="ARBA00023204"/>
    </source>
</evidence>
<protein>
    <submittedName>
        <fullName evidence="7">DNA helicase UvrD</fullName>
    </submittedName>
</protein>
<keyword evidence="3 7" id="KW-0067">ATP-binding</keyword>
<dbReference type="Proteomes" id="UP000553981">
    <property type="component" value="Unassembled WGS sequence"/>
</dbReference>
<keyword evidence="1" id="KW-0540">Nuclease</keyword>
<gene>
    <name evidence="7" type="ORF">HHJ67_03185</name>
</gene>
<evidence type="ECO:0000259" key="6">
    <source>
        <dbReference type="Pfam" id="PF12705"/>
    </source>
</evidence>
<evidence type="ECO:0000313" key="7">
    <source>
        <dbReference type="EMBL" id="NMW86758.1"/>
    </source>
</evidence>
<evidence type="ECO:0000256" key="2">
    <source>
        <dbReference type="ARBA" id="ARBA00022763"/>
    </source>
</evidence>
<evidence type="ECO:0000256" key="3">
    <source>
        <dbReference type="ARBA" id="ARBA00022806"/>
    </source>
</evidence>
<dbReference type="Gene3D" id="3.90.320.10">
    <property type="match status" value="1"/>
</dbReference>
<dbReference type="InterPro" id="IPR011604">
    <property type="entry name" value="PDDEXK-like_dom_sf"/>
</dbReference>
<dbReference type="EMBL" id="JABCUI010000001">
    <property type="protein sequence ID" value="NMW86758.1"/>
    <property type="molecule type" value="Genomic_DNA"/>
</dbReference>
<dbReference type="AlphaFoldDB" id="A0A7Y0YBP6"/>
<keyword evidence="4" id="KW-0378">Hydrolase</keyword>
<keyword evidence="5" id="KW-0234">DNA repair</keyword>
<comment type="caution">
    <text evidence="7">The sequence shown here is derived from an EMBL/GenBank/DDBJ whole genome shotgun (WGS) entry which is preliminary data.</text>
</comment>
<keyword evidence="2" id="KW-0227">DNA damage</keyword>
<dbReference type="Pfam" id="PF12705">
    <property type="entry name" value="PDDEXK_1"/>
    <property type="match status" value="1"/>
</dbReference>
<dbReference type="GO" id="GO:0004386">
    <property type="term" value="F:helicase activity"/>
    <property type="evidence" value="ECO:0007669"/>
    <property type="project" value="UniProtKB-KW"/>
</dbReference>
<dbReference type="InterPro" id="IPR038726">
    <property type="entry name" value="PDDEXK_AddAB-type"/>
</dbReference>
<reference evidence="7 8" key="1">
    <citation type="submission" date="2020-04" db="EMBL/GenBank/DDBJ databases">
        <title>Antimicrobial susceptibility and clonality of vaginal-derived multi-drug resistant Mobiluncus isolates in China.</title>
        <authorList>
            <person name="Zhang X."/>
        </authorList>
    </citation>
    <scope>NUCLEOTIDE SEQUENCE [LARGE SCALE GENOMIC DNA]</scope>
    <source>
        <strain evidence="7 8">19</strain>
    </source>
</reference>
<evidence type="ECO:0000256" key="1">
    <source>
        <dbReference type="ARBA" id="ARBA00022722"/>
    </source>
</evidence>
<dbReference type="GO" id="GO:0004527">
    <property type="term" value="F:exonuclease activity"/>
    <property type="evidence" value="ECO:0007669"/>
    <property type="project" value="UniProtKB-KW"/>
</dbReference>
<dbReference type="SUPFAM" id="SSF52540">
    <property type="entry name" value="P-loop containing nucleoside triphosphate hydrolases"/>
    <property type="match status" value="1"/>
</dbReference>
<proteinExistence type="predicted"/>
<keyword evidence="3 7" id="KW-0547">Nucleotide-binding</keyword>
<keyword evidence="4" id="KW-0269">Exonuclease</keyword>
<organism evidence="7 8">
    <name type="scientific">Mobiluncus curtisii</name>
    <dbReference type="NCBI Taxonomy" id="2051"/>
    <lineage>
        <taxon>Bacteria</taxon>
        <taxon>Bacillati</taxon>
        <taxon>Actinomycetota</taxon>
        <taxon>Actinomycetes</taxon>
        <taxon>Actinomycetales</taxon>
        <taxon>Actinomycetaceae</taxon>
        <taxon>Mobiluncus</taxon>
    </lineage>
</organism>
<sequence length="1164" mass="128229">MRGNFMPEEVTSFTVSNFRIRGYWYSQTMEIFDELADRVRQSLDVGESVLLAGVPASGKTTLLAQLLVDNPRMLVLSPNAGAARRLSERALEIRAKSEDPGCLLGVSKGFVAEVFARFNQWRKTEGLPEVRLATDAEVMVQIQDFLAEMPLEEELRAALETQGFRRDLVDGIFRVRAFAGDALSDSAASPVHPLVTRLIKAMQSDREAKRSQARQSAWPLDTASLFEEYLLAVKAGAPVPELVGIDDLQNFNGLMIDILSLWATHGTTLVACTLPETCVNTFRGATPHLSERLWQQLETIPGKGAIEILLTKEHVPAPLRQAWRIAVNRLGVHGISARLWNSAQESSPASTETDSLCDADGRDRIILVEKSTDTAQYQEIGTLLQDAHIFSDRPLKYSQMAVLTRSSREARQVAEVLENMDIPVVVPGATGQLNEGRLTRYLLKMMQAVCVEDCDQVKLSDLDLAGLLSSALVGWDVWRMRRMDSSLYDLRLQPPADSENAAGSTGVMDSADTADDEEGGIQIVGNLPYIQQFLRQVISGQNDFSGRSVPEIISALPDAAQLVDLAQALQSGWQQWKADSGSVQLLLWKLWDGLGRGEILQARALQPGLVPAVRSTLQIDLDLVMDLFKAADWFEARNPGKTAADFAQGMLARDLPTGTVAPHHLVKDAVTVVSAAATVSQHWPLVAVVGLTDGNWPAMRWPGSILGSSMFELENYGDPTNSSSAGYLWNWQNEYRHFFTALTRCTQRLILGTTAQDGVGRSTFLTSLVQTLQLEPKQHRRLPTNLRDFVAYLRAACLGGETSWGTPTIDAPIAAGLLAKLAAGDCPSAHPENWIGALPVSGDETESAEIRIYASGLERALENPLDYVLSWSGYSNDEDDPYAANKVGNIVHEAAEILGRRYWWEGHGPRDDLEFEQVLTELRQEVRRLLGPLSGETWVESNFRRHIETCLVPLATFLVNHQYPSRFEVRYPCRLEASSGKGALVYNARIDRVMFAHGRVIIMDYKTGNPSNFSAAKVAANLQLALYQAAYNASPDGQKQPCDMAEIVALQVPPDSKKLYSTQGIEEPREPKVWAQQSLESGTEAITLPTRFSGEQRQILRDPLAWLRGETPGAPDPEAMLLRDYLQDRVNLAVAAFSGPNLAQIESLGAWGAGNTLGVEVRQR</sequence>
<evidence type="ECO:0000256" key="4">
    <source>
        <dbReference type="ARBA" id="ARBA00022839"/>
    </source>
</evidence>
<feature type="domain" description="PD-(D/E)XK endonuclease-like" evidence="6">
    <location>
        <begin position="854"/>
        <end position="1052"/>
    </location>
</feature>